<dbReference type="GO" id="GO:0005524">
    <property type="term" value="F:ATP binding"/>
    <property type="evidence" value="ECO:0007669"/>
    <property type="project" value="UniProtKB-KW"/>
</dbReference>
<dbReference type="PANTHER" id="PTHR11042:SF185">
    <property type="entry name" value="WEE1-LIKE PROTEIN KINASE"/>
    <property type="match status" value="1"/>
</dbReference>
<dbReference type="InterPro" id="IPR050339">
    <property type="entry name" value="CC_SR_Kinase"/>
</dbReference>
<dbReference type="SUPFAM" id="SSF56112">
    <property type="entry name" value="Protein kinase-like (PK-like)"/>
    <property type="match status" value="1"/>
</dbReference>
<dbReference type="PANTHER" id="PTHR11042">
    <property type="entry name" value="EUKARYOTIC TRANSLATION INITIATION FACTOR 2-ALPHA KINASE EIF2-ALPHA KINASE -RELATED"/>
    <property type="match status" value="1"/>
</dbReference>
<keyword evidence="2" id="KW-0547">Nucleotide-binding</keyword>
<dbReference type="InterPro" id="IPR000719">
    <property type="entry name" value="Prot_kinase_dom"/>
</dbReference>
<evidence type="ECO:0000259" key="6">
    <source>
        <dbReference type="PROSITE" id="PS50011"/>
    </source>
</evidence>
<dbReference type="GO" id="GO:0004713">
    <property type="term" value="F:protein tyrosine kinase activity"/>
    <property type="evidence" value="ECO:0007669"/>
    <property type="project" value="TreeGrafter"/>
</dbReference>
<organism evidence="7">
    <name type="scientific">Ananas comosus var. bracteatus</name>
    <name type="common">red pineapple</name>
    <dbReference type="NCBI Taxonomy" id="296719"/>
    <lineage>
        <taxon>Eukaryota</taxon>
        <taxon>Viridiplantae</taxon>
        <taxon>Streptophyta</taxon>
        <taxon>Embryophyta</taxon>
        <taxon>Tracheophyta</taxon>
        <taxon>Spermatophyta</taxon>
        <taxon>Magnoliopsida</taxon>
        <taxon>Liliopsida</taxon>
        <taxon>Poales</taxon>
        <taxon>Bromeliaceae</taxon>
        <taxon>Bromelioideae</taxon>
        <taxon>Ananas</taxon>
    </lineage>
</organism>
<accession>A0A6V7PKP5</accession>
<dbReference type="Pfam" id="PF00069">
    <property type="entry name" value="Pkinase"/>
    <property type="match status" value="1"/>
</dbReference>
<evidence type="ECO:0000256" key="4">
    <source>
        <dbReference type="ARBA" id="ARBA00022840"/>
    </source>
</evidence>
<sequence>MRAKTPNPSKARGGGRRRRRGAPTPVTSPAMAGSSPAGDLSAQLGHVSLLPLPSAPEASTLFQKLLGAPSDVPPLLTEGDDAALLEDKDYCILSQDFFCTPDYITPDAQPISNNFELNKENISCPKSPEKSVVARSKRYKRDCSPSNPRLIAEVQLDIPGSELVEQEKLLRIGSQKKKSYVSQSAVALRCRVMPPPCIKNPYLNSVSAIDVDIFCDRRSKLTGSSPSVGCESLSRYRTDFHEIEVLKRIDGCLYAVKHSIKQLRNDLDRKRALMEVQALAALGIEEGDSRYMPQEMLNDKYEHLDKVDIFSLGAATYELVKGTPLPESGPQFSNLREGKISLLPGYPLQFQSLLKAMMDPDPLKRPSAKEVMEHPIFDKLRTNL</sequence>
<dbReference type="PROSITE" id="PS50011">
    <property type="entry name" value="PROTEIN_KINASE_DOM"/>
    <property type="match status" value="1"/>
</dbReference>
<dbReference type="SMART" id="SM00220">
    <property type="entry name" value="S_TKc"/>
    <property type="match status" value="1"/>
</dbReference>
<dbReference type="GO" id="GO:0005634">
    <property type="term" value="C:nucleus"/>
    <property type="evidence" value="ECO:0007669"/>
    <property type="project" value="TreeGrafter"/>
</dbReference>
<gene>
    <name evidence="7" type="ORF">CB5_LOCUS14429</name>
</gene>
<evidence type="ECO:0000256" key="2">
    <source>
        <dbReference type="ARBA" id="ARBA00022741"/>
    </source>
</evidence>
<dbReference type="InterPro" id="IPR011009">
    <property type="entry name" value="Kinase-like_dom_sf"/>
</dbReference>
<reference evidence="7" key="1">
    <citation type="submission" date="2020-07" db="EMBL/GenBank/DDBJ databases">
        <authorList>
            <person name="Lin J."/>
        </authorList>
    </citation>
    <scope>NUCLEOTIDE SEQUENCE</scope>
</reference>
<dbReference type="GO" id="GO:0005737">
    <property type="term" value="C:cytoplasm"/>
    <property type="evidence" value="ECO:0007669"/>
    <property type="project" value="TreeGrafter"/>
</dbReference>
<keyword evidence="3" id="KW-0418">Kinase</keyword>
<feature type="region of interest" description="Disordered" evidence="5">
    <location>
        <begin position="1"/>
        <end position="40"/>
    </location>
</feature>
<dbReference type="EMBL" id="LR862149">
    <property type="protein sequence ID" value="CAD1831218.1"/>
    <property type="molecule type" value="Genomic_DNA"/>
</dbReference>
<evidence type="ECO:0000256" key="5">
    <source>
        <dbReference type="SAM" id="MobiDB-lite"/>
    </source>
</evidence>
<dbReference type="AlphaFoldDB" id="A0A6V7PKP5"/>
<evidence type="ECO:0000256" key="1">
    <source>
        <dbReference type="ARBA" id="ARBA00022679"/>
    </source>
</evidence>
<name>A0A6V7PKP5_ANACO</name>
<feature type="domain" description="Protein kinase" evidence="6">
    <location>
        <begin position="1"/>
        <end position="377"/>
    </location>
</feature>
<keyword evidence="1" id="KW-0808">Transferase</keyword>
<protein>
    <recommendedName>
        <fullName evidence="6">Protein kinase domain-containing protein</fullName>
    </recommendedName>
</protein>
<dbReference type="Gene3D" id="1.10.510.10">
    <property type="entry name" value="Transferase(Phosphotransferase) domain 1"/>
    <property type="match status" value="1"/>
</dbReference>
<keyword evidence="4" id="KW-0067">ATP-binding</keyword>
<evidence type="ECO:0000256" key="3">
    <source>
        <dbReference type="ARBA" id="ARBA00022777"/>
    </source>
</evidence>
<proteinExistence type="predicted"/>
<dbReference type="Gene3D" id="3.30.200.20">
    <property type="entry name" value="Phosphorylase Kinase, domain 1"/>
    <property type="match status" value="1"/>
</dbReference>
<evidence type="ECO:0000313" key="7">
    <source>
        <dbReference type="EMBL" id="CAD1831218.1"/>
    </source>
</evidence>